<protein>
    <submittedName>
        <fullName evidence="1">Uncharacterized protein</fullName>
    </submittedName>
</protein>
<dbReference type="EMBL" id="JASBNA010000004">
    <property type="protein sequence ID" value="KAK7692422.1"/>
    <property type="molecule type" value="Genomic_DNA"/>
</dbReference>
<accession>A0AAW0GIC1</accession>
<evidence type="ECO:0000313" key="1">
    <source>
        <dbReference type="EMBL" id="KAK7692422.1"/>
    </source>
</evidence>
<dbReference type="AlphaFoldDB" id="A0AAW0GIC1"/>
<keyword evidence="2" id="KW-1185">Reference proteome</keyword>
<evidence type="ECO:0000313" key="2">
    <source>
        <dbReference type="Proteomes" id="UP001385951"/>
    </source>
</evidence>
<gene>
    <name evidence="1" type="ORF">QCA50_004047</name>
</gene>
<name>A0AAW0GIC1_9APHY</name>
<proteinExistence type="predicted"/>
<reference evidence="1 2" key="1">
    <citation type="submission" date="2022-09" db="EMBL/GenBank/DDBJ databases">
        <authorList>
            <person name="Palmer J.M."/>
        </authorList>
    </citation>
    <scope>NUCLEOTIDE SEQUENCE [LARGE SCALE GENOMIC DNA]</scope>
    <source>
        <strain evidence="1 2">DSM 7382</strain>
    </source>
</reference>
<dbReference type="Proteomes" id="UP001385951">
    <property type="component" value="Unassembled WGS sequence"/>
</dbReference>
<organism evidence="1 2">
    <name type="scientific">Cerrena zonata</name>
    <dbReference type="NCBI Taxonomy" id="2478898"/>
    <lineage>
        <taxon>Eukaryota</taxon>
        <taxon>Fungi</taxon>
        <taxon>Dikarya</taxon>
        <taxon>Basidiomycota</taxon>
        <taxon>Agaricomycotina</taxon>
        <taxon>Agaricomycetes</taxon>
        <taxon>Polyporales</taxon>
        <taxon>Cerrenaceae</taxon>
        <taxon>Cerrena</taxon>
    </lineage>
</organism>
<sequence length="69" mass="7941">MAHSAFIAHNRQDLSQDSEAVPKSDFLDFRHFITLWCMQTPSVSPTPTVMLCYDRWRQLGGFVEAHSTQ</sequence>
<comment type="caution">
    <text evidence="1">The sequence shown here is derived from an EMBL/GenBank/DDBJ whole genome shotgun (WGS) entry which is preliminary data.</text>
</comment>